<dbReference type="EMBL" id="RCHU02000006">
    <property type="protein sequence ID" value="KAL3585492.1"/>
    <property type="molecule type" value="Genomic_DNA"/>
</dbReference>
<proteinExistence type="predicted"/>
<keyword evidence="2" id="KW-1185">Reference proteome</keyword>
<gene>
    <name evidence="1" type="ORF">D5086_012359</name>
</gene>
<organism evidence="1 2">
    <name type="scientific">Populus alba</name>
    <name type="common">White poplar</name>
    <dbReference type="NCBI Taxonomy" id="43335"/>
    <lineage>
        <taxon>Eukaryota</taxon>
        <taxon>Viridiplantae</taxon>
        <taxon>Streptophyta</taxon>
        <taxon>Embryophyta</taxon>
        <taxon>Tracheophyta</taxon>
        <taxon>Spermatophyta</taxon>
        <taxon>Magnoliopsida</taxon>
        <taxon>eudicotyledons</taxon>
        <taxon>Gunneridae</taxon>
        <taxon>Pentapetalae</taxon>
        <taxon>rosids</taxon>
        <taxon>fabids</taxon>
        <taxon>Malpighiales</taxon>
        <taxon>Salicaceae</taxon>
        <taxon>Saliceae</taxon>
        <taxon>Populus</taxon>
    </lineage>
</organism>
<evidence type="ECO:0000313" key="1">
    <source>
        <dbReference type="EMBL" id="KAL3585492.1"/>
    </source>
</evidence>
<reference evidence="1 2" key="1">
    <citation type="journal article" date="2024" name="Plant Biotechnol. J.">
        <title>Genome and CRISPR/Cas9 system of a widespread forest tree (Populus alba) in the world.</title>
        <authorList>
            <person name="Liu Y.J."/>
            <person name="Jiang P.F."/>
            <person name="Han X.M."/>
            <person name="Li X.Y."/>
            <person name="Wang H.M."/>
            <person name="Wang Y.J."/>
            <person name="Wang X.X."/>
            <person name="Zeng Q.Y."/>
        </authorList>
    </citation>
    <scope>NUCLEOTIDE SEQUENCE [LARGE SCALE GENOMIC DNA]</scope>
    <source>
        <strain evidence="2">cv. PAL-ZL1</strain>
    </source>
</reference>
<comment type="caution">
    <text evidence="1">The sequence shown here is derived from an EMBL/GenBank/DDBJ whole genome shotgun (WGS) entry which is preliminary data.</text>
</comment>
<name>A0ACC4C359_POPAL</name>
<evidence type="ECO:0000313" key="2">
    <source>
        <dbReference type="Proteomes" id="UP000309997"/>
    </source>
</evidence>
<sequence length="78" mass="8665">MAGMFMASLQSFDVCRYGVTIRGMLRGPSLLAEKYGNPTQKAKKGEDHGYDQWISMEPPARFLAACEMKYTKSPSLGL</sequence>
<protein>
    <submittedName>
        <fullName evidence="1">Uncharacterized protein</fullName>
    </submittedName>
</protein>
<accession>A0ACC4C359</accession>
<dbReference type="Proteomes" id="UP000309997">
    <property type="component" value="Unassembled WGS sequence"/>
</dbReference>